<feature type="transmembrane region" description="Helical" evidence="2">
    <location>
        <begin position="6"/>
        <end position="24"/>
    </location>
</feature>
<dbReference type="Pfam" id="PF17359">
    <property type="entry name" value="DUF5385"/>
    <property type="match status" value="1"/>
</dbReference>
<dbReference type="Proteomes" id="UP001220940">
    <property type="component" value="Unassembled WGS sequence"/>
</dbReference>
<comment type="caution">
    <text evidence="4">The sequence shown here is derived from an EMBL/GenBank/DDBJ whole genome shotgun (WGS) entry which is preliminary data.</text>
</comment>
<keyword evidence="2" id="KW-0472">Membrane</keyword>
<feature type="coiled-coil region" evidence="1">
    <location>
        <begin position="180"/>
        <end position="214"/>
    </location>
</feature>
<gene>
    <name evidence="3" type="ORF">LNO68_00755</name>
    <name evidence="4" type="ORF">LNO71_03285</name>
</gene>
<dbReference type="AlphaFoldDB" id="A0AAW6HQB6"/>
<reference evidence="4 6" key="1">
    <citation type="submission" date="2021-11" db="EMBL/GenBank/DDBJ databases">
        <title>Description of Mycoplasma bradburyaesp. nov.from sea birds: a tribute to a great mycoplasmologist.</title>
        <authorList>
            <person name="Ramirez A.S."/>
            <person name="Poveda C."/>
            <person name="Suarez-Perez A."/>
            <person name="Rosales R.S."/>
            <person name="Dijkman R."/>
            <person name="Feberwee A."/>
            <person name="Spergser J."/>
            <person name="Szostak M.P."/>
            <person name="Ressel L."/>
            <person name="Calabuig P."/>
            <person name="Catania S."/>
            <person name="Gobbo F."/>
            <person name="Timofte D."/>
            <person name="Poveda J.B."/>
        </authorList>
    </citation>
    <scope>NUCLEOTIDE SEQUENCE</scope>
    <source>
        <strain evidence="3 6">T158</strain>
        <strain evidence="4">T264</strain>
    </source>
</reference>
<dbReference type="EMBL" id="JAJHZM010000002">
    <property type="protein sequence ID" value="MDC4181716.1"/>
    <property type="molecule type" value="Genomic_DNA"/>
</dbReference>
<protein>
    <submittedName>
        <fullName evidence="4">DUF5385 domain-containing protein</fullName>
    </submittedName>
</protein>
<name>A0AAW6HQB6_9MOLU</name>
<evidence type="ECO:0000313" key="4">
    <source>
        <dbReference type="EMBL" id="MDC4183642.1"/>
    </source>
</evidence>
<evidence type="ECO:0000256" key="2">
    <source>
        <dbReference type="SAM" id="Phobius"/>
    </source>
</evidence>
<dbReference type="RefSeq" id="WP_255034772.1">
    <property type="nucleotide sequence ID" value="NZ_CP101414.1"/>
</dbReference>
<keyword evidence="6" id="KW-1185">Reference proteome</keyword>
<dbReference type="EMBL" id="JAJHZP010000015">
    <property type="protein sequence ID" value="MDC4183642.1"/>
    <property type="molecule type" value="Genomic_DNA"/>
</dbReference>
<keyword evidence="1" id="KW-0175">Coiled coil</keyword>
<dbReference type="InterPro" id="IPR035325">
    <property type="entry name" value="DUF5385"/>
</dbReference>
<sequence length="219" mass="26142">MNSNFILIVLLVVVPIGFISYFIYKRKKTTGSGEFVGRTKDERRNEVWKTVKKYLQDNDMYGREIMYTFVAKRPSANDDKKLHKQFKEETKKYLLEHKLSKKDKKAYLKSRSKEMARERYCIYFQTKDAKTQSVFDPEIIEAEVLTLPPKKRGDAPERKIQINGLQDFKKEFAWIEPLKNKEDARLKKAEDERIRKLERKEQRRLAKLAKKEAKTKKKI</sequence>
<evidence type="ECO:0000313" key="5">
    <source>
        <dbReference type="Proteomes" id="UP001216384"/>
    </source>
</evidence>
<accession>A0AAW6HQB6</accession>
<evidence type="ECO:0000256" key="1">
    <source>
        <dbReference type="SAM" id="Coils"/>
    </source>
</evidence>
<organism evidence="4 5">
    <name type="scientific">Mycoplasma bradburyae</name>
    <dbReference type="NCBI Taxonomy" id="2963128"/>
    <lineage>
        <taxon>Bacteria</taxon>
        <taxon>Bacillati</taxon>
        <taxon>Mycoplasmatota</taxon>
        <taxon>Mollicutes</taxon>
        <taxon>Mycoplasmataceae</taxon>
        <taxon>Mycoplasma</taxon>
    </lineage>
</organism>
<proteinExistence type="predicted"/>
<keyword evidence="2" id="KW-1133">Transmembrane helix</keyword>
<keyword evidence="2" id="KW-0812">Transmembrane</keyword>
<evidence type="ECO:0000313" key="3">
    <source>
        <dbReference type="EMBL" id="MDC4181716.1"/>
    </source>
</evidence>
<dbReference type="Proteomes" id="UP001216384">
    <property type="component" value="Unassembled WGS sequence"/>
</dbReference>
<evidence type="ECO:0000313" key="6">
    <source>
        <dbReference type="Proteomes" id="UP001220940"/>
    </source>
</evidence>